<name>A0A5C5VI22_9BACT</name>
<dbReference type="GO" id="GO:0046098">
    <property type="term" value="P:guanine metabolic process"/>
    <property type="evidence" value="ECO:0007669"/>
    <property type="project" value="TreeGrafter"/>
</dbReference>
<evidence type="ECO:0000256" key="3">
    <source>
        <dbReference type="ARBA" id="ARBA00022801"/>
    </source>
</evidence>
<dbReference type="RefSeq" id="WP_146565080.1">
    <property type="nucleotide sequence ID" value="NZ_SIHJ01000001.1"/>
</dbReference>
<keyword evidence="3 6" id="KW-0378">Hydrolase</keyword>
<evidence type="ECO:0000256" key="1">
    <source>
        <dbReference type="ARBA" id="ARBA00001947"/>
    </source>
</evidence>
<comment type="caution">
    <text evidence="6">The sequence shown here is derived from an EMBL/GenBank/DDBJ whole genome shotgun (WGS) entry which is preliminary data.</text>
</comment>
<evidence type="ECO:0000256" key="2">
    <source>
        <dbReference type="ARBA" id="ARBA00022723"/>
    </source>
</evidence>
<dbReference type="InterPro" id="IPR011059">
    <property type="entry name" value="Metal-dep_hydrolase_composite"/>
</dbReference>
<dbReference type="Pfam" id="PF01979">
    <property type="entry name" value="Amidohydro_1"/>
    <property type="match status" value="1"/>
</dbReference>
<keyword evidence="4" id="KW-0862">Zinc</keyword>
<dbReference type="GO" id="GO:0008270">
    <property type="term" value="F:zinc ion binding"/>
    <property type="evidence" value="ECO:0007669"/>
    <property type="project" value="TreeGrafter"/>
</dbReference>
<keyword evidence="7" id="KW-1185">Reference proteome</keyword>
<dbReference type="EC" id="3.5.4.3" evidence="6"/>
<accession>A0A5C5VI22</accession>
<dbReference type="Gene3D" id="2.30.40.10">
    <property type="entry name" value="Urease, subunit C, domain 1"/>
    <property type="match status" value="1"/>
</dbReference>
<evidence type="ECO:0000259" key="5">
    <source>
        <dbReference type="Pfam" id="PF01979"/>
    </source>
</evidence>
<protein>
    <submittedName>
        <fullName evidence="6">Guanine deaminase</fullName>
        <ecNumber evidence="6">3.5.4.3</ecNumber>
    </submittedName>
</protein>
<proteinExistence type="predicted"/>
<feature type="domain" description="Amidohydrolase-related" evidence="5">
    <location>
        <begin position="50"/>
        <end position="402"/>
    </location>
</feature>
<dbReference type="GO" id="GO:0008892">
    <property type="term" value="F:guanine deaminase activity"/>
    <property type="evidence" value="ECO:0007669"/>
    <property type="project" value="UniProtKB-EC"/>
</dbReference>
<dbReference type="OrthoDB" id="9807210at2"/>
<dbReference type="InterPro" id="IPR006680">
    <property type="entry name" value="Amidohydro-rel"/>
</dbReference>
<keyword evidence="2" id="KW-0479">Metal-binding</keyword>
<dbReference type="PANTHER" id="PTHR11271">
    <property type="entry name" value="GUANINE DEAMINASE"/>
    <property type="match status" value="1"/>
</dbReference>
<dbReference type="PANTHER" id="PTHR11271:SF6">
    <property type="entry name" value="GUANINE DEAMINASE"/>
    <property type="match status" value="1"/>
</dbReference>
<evidence type="ECO:0000256" key="4">
    <source>
        <dbReference type="ARBA" id="ARBA00022833"/>
    </source>
</evidence>
<dbReference type="InterPro" id="IPR032466">
    <property type="entry name" value="Metal_Hydrolase"/>
</dbReference>
<gene>
    <name evidence="6" type="primary">guaD_2</name>
    <name evidence="6" type="ORF">KOR34_27340</name>
</gene>
<dbReference type="SUPFAM" id="SSF51556">
    <property type="entry name" value="Metallo-dependent hydrolases"/>
    <property type="match status" value="1"/>
</dbReference>
<dbReference type="InterPro" id="IPR051607">
    <property type="entry name" value="Metallo-dep_hydrolases"/>
</dbReference>
<dbReference type="Proteomes" id="UP000316714">
    <property type="component" value="Unassembled WGS sequence"/>
</dbReference>
<evidence type="ECO:0000313" key="6">
    <source>
        <dbReference type="EMBL" id="TWT37771.1"/>
    </source>
</evidence>
<dbReference type="AlphaFoldDB" id="A0A5C5VI22"/>
<dbReference type="Gene3D" id="3.20.20.140">
    <property type="entry name" value="Metal-dependent hydrolases"/>
    <property type="match status" value="1"/>
</dbReference>
<dbReference type="EMBL" id="SIHJ01000001">
    <property type="protein sequence ID" value="TWT37771.1"/>
    <property type="molecule type" value="Genomic_DNA"/>
</dbReference>
<sequence>MIISGQLLLNDLPDRARIEPGYVRIEDSVIAEVAVGQAPATCDAGGPECLVTPGFIDAHLHLPQFDMQGAHGLPLLQWLERCTFPDERKWADADYAAAMTHRAIDRLFAHGTTAICAYSSVHADGTRAALRSAAERGMRGVVGQSLMDRNAPDDLCRPAQQLLDETTSLLDDFRPGDRMAAAVTPRFAISCTPDLLAAAGRLADERSAAVQSHLAETLPECEWASELFGGARYVEVYRRAGLLNERSVYGHCIHLSDHDRQTMHDAGAIAAHCPTANSFLRAGAMDRRATLTAGAKICLGSDIGAGYETSMVRVARAMIETASAVGDSFPVAAQAWRQITAGNAESLGWPNAGNLRVGDPADLVLIRPGVPWLSSSVDPLSMLMFAWDDRWVERCWARGEAVYSAA</sequence>
<dbReference type="GO" id="GO:0005829">
    <property type="term" value="C:cytosol"/>
    <property type="evidence" value="ECO:0007669"/>
    <property type="project" value="TreeGrafter"/>
</dbReference>
<reference evidence="6 7" key="1">
    <citation type="submission" date="2019-02" db="EMBL/GenBank/DDBJ databases">
        <title>Deep-cultivation of Planctomycetes and their phenomic and genomic characterization uncovers novel biology.</title>
        <authorList>
            <person name="Wiegand S."/>
            <person name="Jogler M."/>
            <person name="Boedeker C."/>
            <person name="Pinto D."/>
            <person name="Vollmers J."/>
            <person name="Rivas-Marin E."/>
            <person name="Kohn T."/>
            <person name="Peeters S.H."/>
            <person name="Heuer A."/>
            <person name="Rast P."/>
            <person name="Oberbeckmann S."/>
            <person name="Bunk B."/>
            <person name="Jeske O."/>
            <person name="Meyerdierks A."/>
            <person name="Storesund J.E."/>
            <person name="Kallscheuer N."/>
            <person name="Luecker S."/>
            <person name="Lage O.M."/>
            <person name="Pohl T."/>
            <person name="Merkel B.J."/>
            <person name="Hornburger P."/>
            <person name="Mueller R.-W."/>
            <person name="Bruemmer F."/>
            <person name="Labrenz M."/>
            <person name="Spormann A.M."/>
            <person name="Op Den Camp H."/>
            <person name="Overmann J."/>
            <person name="Amann R."/>
            <person name="Jetten M.S.M."/>
            <person name="Mascher T."/>
            <person name="Medema M.H."/>
            <person name="Devos D.P."/>
            <person name="Kaster A.-K."/>
            <person name="Ovreas L."/>
            <person name="Rohde M."/>
            <person name="Galperin M.Y."/>
            <person name="Jogler C."/>
        </authorList>
    </citation>
    <scope>NUCLEOTIDE SEQUENCE [LARGE SCALE GENOMIC DNA]</scope>
    <source>
        <strain evidence="6 7">KOR34</strain>
    </source>
</reference>
<evidence type="ECO:0000313" key="7">
    <source>
        <dbReference type="Proteomes" id="UP000316714"/>
    </source>
</evidence>
<organism evidence="6 7">
    <name type="scientific">Posidoniimonas corsicana</name>
    <dbReference type="NCBI Taxonomy" id="1938618"/>
    <lineage>
        <taxon>Bacteria</taxon>
        <taxon>Pseudomonadati</taxon>
        <taxon>Planctomycetota</taxon>
        <taxon>Planctomycetia</taxon>
        <taxon>Pirellulales</taxon>
        <taxon>Lacipirellulaceae</taxon>
        <taxon>Posidoniimonas</taxon>
    </lineage>
</organism>
<dbReference type="SUPFAM" id="SSF51338">
    <property type="entry name" value="Composite domain of metallo-dependent hydrolases"/>
    <property type="match status" value="1"/>
</dbReference>
<comment type="cofactor">
    <cofactor evidence="1">
        <name>Zn(2+)</name>
        <dbReference type="ChEBI" id="CHEBI:29105"/>
    </cofactor>
</comment>